<comment type="caution">
    <text evidence="1">The sequence shown here is derived from an EMBL/GenBank/DDBJ whole genome shotgun (WGS) entry which is preliminary data.</text>
</comment>
<sequence>MCEQMTSNLSALSSSFEYPLEENIFIFTFLILLLLSKGERDCMRFASTRYLTDNILEKRCLQREIFLFTMKNELEMFDIIIVYKTRDLPLKEIIIRSLACLENRRVFNSSSSVSQ</sequence>
<evidence type="ECO:0000313" key="1">
    <source>
        <dbReference type="EMBL" id="GIY67976.1"/>
    </source>
</evidence>
<keyword evidence="2" id="KW-1185">Reference proteome</keyword>
<dbReference type="EMBL" id="BPLQ01012806">
    <property type="protein sequence ID" value="GIY67976.1"/>
    <property type="molecule type" value="Genomic_DNA"/>
</dbReference>
<organism evidence="1 2">
    <name type="scientific">Caerostris darwini</name>
    <dbReference type="NCBI Taxonomy" id="1538125"/>
    <lineage>
        <taxon>Eukaryota</taxon>
        <taxon>Metazoa</taxon>
        <taxon>Ecdysozoa</taxon>
        <taxon>Arthropoda</taxon>
        <taxon>Chelicerata</taxon>
        <taxon>Arachnida</taxon>
        <taxon>Araneae</taxon>
        <taxon>Araneomorphae</taxon>
        <taxon>Entelegynae</taxon>
        <taxon>Araneoidea</taxon>
        <taxon>Araneidae</taxon>
        <taxon>Caerostris</taxon>
    </lineage>
</organism>
<proteinExistence type="predicted"/>
<accession>A0AAV4VCV9</accession>
<reference evidence="1 2" key="1">
    <citation type="submission" date="2021-06" db="EMBL/GenBank/DDBJ databases">
        <title>Caerostris darwini draft genome.</title>
        <authorList>
            <person name="Kono N."/>
            <person name="Arakawa K."/>
        </authorList>
    </citation>
    <scope>NUCLEOTIDE SEQUENCE [LARGE SCALE GENOMIC DNA]</scope>
</reference>
<dbReference type="AlphaFoldDB" id="A0AAV4VCV9"/>
<name>A0AAV4VCV9_9ARAC</name>
<protein>
    <submittedName>
        <fullName evidence="1">Uncharacterized protein</fullName>
    </submittedName>
</protein>
<gene>
    <name evidence="1" type="ORF">CDAR_243711</name>
</gene>
<evidence type="ECO:0000313" key="2">
    <source>
        <dbReference type="Proteomes" id="UP001054837"/>
    </source>
</evidence>
<dbReference type="Proteomes" id="UP001054837">
    <property type="component" value="Unassembled WGS sequence"/>
</dbReference>